<dbReference type="EMBL" id="VOXD01000017">
    <property type="protein sequence ID" value="TXF89073.1"/>
    <property type="molecule type" value="Genomic_DNA"/>
</dbReference>
<feature type="domain" description="NAD-dependent epimerase/dehydratase" evidence="2">
    <location>
        <begin position="4"/>
        <end position="215"/>
    </location>
</feature>
<protein>
    <submittedName>
        <fullName evidence="4">TIGR01777 family protein</fullName>
    </submittedName>
</protein>
<dbReference type="InterPro" id="IPR001509">
    <property type="entry name" value="Epimerase_deHydtase"/>
</dbReference>
<evidence type="ECO:0000313" key="5">
    <source>
        <dbReference type="Proteomes" id="UP000321907"/>
    </source>
</evidence>
<dbReference type="RefSeq" id="WP_147931059.1">
    <property type="nucleotide sequence ID" value="NZ_VOXD01000017.1"/>
</dbReference>
<dbReference type="Pfam" id="PF08338">
    <property type="entry name" value="DUF1731"/>
    <property type="match status" value="1"/>
</dbReference>
<evidence type="ECO:0000259" key="2">
    <source>
        <dbReference type="Pfam" id="PF01370"/>
    </source>
</evidence>
<gene>
    <name evidence="4" type="ORF">FUA23_12360</name>
</gene>
<dbReference type="OrthoDB" id="9801773at2"/>
<dbReference type="InterPro" id="IPR036291">
    <property type="entry name" value="NAD(P)-bd_dom_sf"/>
</dbReference>
<accession>A0A5C7FH48</accession>
<organism evidence="4 5">
    <name type="scientific">Neolewinella aurantiaca</name>
    <dbReference type="NCBI Taxonomy" id="2602767"/>
    <lineage>
        <taxon>Bacteria</taxon>
        <taxon>Pseudomonadati</taxon>
        <taxon>Bacteroidota</taxon>
        <taxon>Saprospiria</taxon>
        <taxon>Saprospirales</taxon>
        <taxon>Lewinellaceae</taxon>
        <taxon>Neolewinella</taxon>
    </lineage>
</organism>
<dbReference type="InterPro" id="IPR013549">
    <property type="entry name" value="DUF1731"/>
</dbReference>
<dbReference type="PANTHER" id="PTHR11092:SF0">
    <property type="entry name" value="EPIMERASE FAMILY PROTEIN SDR39U1"/>
    <property type="match status" value="1"/>
</dbReference>
<comment type="caution">
    <text evidence="4">The sequence shown here is derived from an EMBL/GenBank/DDBJ whole genome shotgun (WGS) entry which is preliminary data.</text>
</comment>
<keyword evidence="5" id="KW-1185">Reference proteome</keyword>
<dbReference type="Proteomes" id="UP000321907">
    <property type="component" value="Unassembled WGS sequence"/>
</dbReference>
<dbReference type="PANTHER" id="PTHR11092">
    <property type="entry name" value="SUGAR NUCLEOTIDE EPIMERASE RELATED"/>
    <property type="match status" value="1"/>
</dbReference>
<evidence type="ECO:0000259" key="3">
    <source>
        <dbReference type="Pfam" id="PF08338"/>
    </source>
</evidence>
<dbReference type="SUPFAM" id="SSF51735">
    <property type="entry name" value="NAD(P)-binding Rossmann-fold domains"/>
    <property type="match status" value="1"/>
</dbReference>
<dbReference type="AlphaFoldDB" id="A0A5C7FH48"/>
<comment type="similarity">
    <text evidence="1">Belongs to the NAD(P)-dependent epimerase/dehydratase family. SDR39U1 subfamily.</text>
</comment>
<dbReference type="InterPro" id="IPR010099">
    <property type="entry name" value="SDR39U1"/>
</dbReference>
<dbReference type="NCBIfam" id="TIGR01777">
    <property type="entry name" value="yfcH"/>
    <property type="match status" value="1"/>
</dbReference>
<evidence type="ECO:0000256" key="1">
    <source>
        <dbReference type="ARBA" id="ARBA00009353"/>
    </source>
</evidence>
<evidence type="ECO:0000313" key="4">
    <source>
        <dbReference type="EMBL" id="TXF89073.1"/>
    </source>
</evidence>
<reference evidence="4 5" key="1">
    <citation type="submission" date="2019-08" db="EMBL/GenBank/DDBJ databases">
        <title>Lewinella sp. strain SSH13 Genome sequencing and assembly.</title>
        <authorList>
            <person name="Kim I."/>
        </authorList>
    </citation>
    <scope>NUCLEOTIDE SEQUENCE [LARGE SCALE GENOMIC DNA]</scope>
    <source>
        <strain evidence="4 5">SSH13</strain>
    </source>
</reference>
<feature type="domain" description="DUF1731" evidence="3">
    <location>
        <begin position="251"/>
        <end position="297"/>
    </location>
</feature>
<sequence>MSTILIGGGTGFIGKHLSRTLAADGHEVRILSRSARPDAAFKTFVWDVKEQTIDDAAFAGVDYVINLAGAGIVGKRWSEARKQVIINSRTGSTLLLATTMARLGVKPKLYLSASAIGYYGDRGNELLTEPSKPGNGFLSKSCVAWEGSVADIDNLNIPTCIIRTGIVLHPDEGALEKMLIPLNFWVSSYFGDGSQFYSWIHIDDMVNTYRHAISKNLTGIYNGVAPNPVTNKELARALGPAMNKSALVVPAPAFAMKLAMGEMSHTVLDSARCSAGKLLATGFAYEYPELDGALRNLLRS</sequence>
<proteinExistence type="inferred from homology"/>
<dbReference type="Gene3D" id="3.40.50.720">
    <property type="entry name" value="NAD(P)-binding Rossmann-like Domain"/>
    <property type="match status" value="1"/>
</dbReference>
<name>A0A5C7FH48_9BACT</name>
<dbReference type="Pfam" id="PF01370">
    <property type="entry name" value="Epimerase"/>
    <property type="match status" value="1"/>
</dbReference>